<feature type="domain" description="NTF2" evidence="6">
    <location>
        <begin position="323"/>
        <end position="473"/>
    </location>
</feature>
<dbReference type="Pfam" id="PF24048">
    <property type="entry name" value="LRR_NXF1-5"/>
    <property type="match status" value="1"/>
</dbReference>
<protein>
    <submittedName>
        <fullName evidence="8">Nuclear RNA export factor 3-like</fullName>
    </submittedName>
</protein>
<dbReference type="InterPro" id="IPR035979">
    <property type="entry name" value="RBD_domain_sf"/>
</dbReference>
<dbReference type="Pfam" id="PF09162">
    <property type="entry name" value="Tap-RNA_bind"/>
    <property type="match status" value="1"/>
</dbReference>
<dbReference type="RefSeq" id="XP_072812019.1">
    <property type="nucleotide sequence ID" value="XM_072955918.1"/>
</dbReference>
<sequence length="499" mass="56365">METEQKPPERRMERSRRAETMGSWFKITIPFGIKYEEKWLLNLIQKYCSVPFTPVEFHYKQMQAQFFVENANVAFALKNVSGKICTENNERISVFVDPCDAPYSMQKELQSEKVEQIKVMQTQHKFCPTARSTYCSPINTSDSEPLNPVFNSAADHEQTDPLSFLFPSCWLPGGLMTCNVEMPRNPRYRMPAPLQIRGENMPKILSLDLSNKRLCQLGGLSDATQNASDIKNLNVSSSEAKSSGELGKGQRLEQDGMCADKNPLCTTLPDKSTNISSILELFPKLLRLDGQETPPPAKLGVDTRKSLPACEESSEGSDQLKSLILQFLQQYYLIHDSGDRQDLLGAYHDEACFSLTIPFNPEDPAPSSLWEYIKDSRNMKKLKDPYLRVQLLKHTKRDIVRSLCLLPKTQHDLSSFVVDMWLHTDTMLCFSVNGVFKEVEGRSQGFVRAFTQTFIAIPASHSSTHWLCDLGQVTWPLCDSVSSYDSGDQTVYSLGCCKG</sequence>
<dbReference type="InterPro" id="IPR012677">
    <property type="entry name" value="Nucleotide-bd_a/b_plait_sf"/>
</dbReference>
<evidence type="ECO:0000313" key="8">
    <source>
        <dbReference type="RefSeq" id="XP_072812019.1"/>
    </source>
</evidence>
<accession>A0ABM5CTP4</accession>
<evidence type="ECO:0000256" key="2">
    <source>
        <dbReference type="ARBA" id="ARBA00009285"/>
    </source>
</evidence>
<dbReference type="PANTHER" id="PTHR10662">
    <property type="entry name" value="NUCLEAR RNA EXPORT FACTOR"/>
    <property type="match status" value="1"/>
</dbReference>
<dbReference type="InterPro" id="IPR018222">
    <property type="entry name" value="Nuclear_transport_factor_2_euk"/>
</dbReference>
<gene>
    <name evidence="8" type="primary">LOC140691786</name>
</gene>
<dbReference type="PROSITE" id="PS50177">
    <property type="entry name" value="NTF2_DOMAIN"/>
    <property type="match status" value="1"/>
</dbReference>
<evidence type="ECO:0000259" key="6">
    <source>
        <dbReference type="PROSITE" id="PS50177"/>
    </source>
</evidence>
<proteinExistence type="inferred from homology"/>
<dbReference type="SUPFAM" id="SSF52058">
    <property type="entry name" value="L domain-like"/>
    <property type="match status" value="1"/>
</dbReference>
<reference evidence="8" key="1">
    <citation type="submission" date="2025-08" db="UniProtKB">
        <authorList>
            <consortium name="RefSeq"/>
        </authorList>
    </citation>
    <scope>IDENTIFICATION</scope>
</reference>
<dbReference type="SUPFAM" id="SSF54427">
    <property type="entry name" value="NTF2-like"/>
    <property type="match status" value="1"/>
</dbReference>
<dbReference type="Gene3D" id="3.10.450.50">
    <property type="match status" value="1"/>
</dbReference>
<comment type="similarity">
    <text evidence="2">Belongs to the NXF family.</text>
</comment>
<dbReference type="Pfam" id="PF22602">
    <property type="entry name" value="NXF_NTF2"/>
    <property type="match status" value="1"/>
</dbReference>
<dbReference type="InterPro" id="IPR032710">
    <property type="entry name" value="NTF2-like_dom_sf"/>
</dbReference>
<keyword evidence="4" id="KW-0509">mRNA transport</keyword>
<dbReference type="SUPFAM" id="SSF54928">
    <property type="entry name" value="RNA-binding domain, RBD"/>
    <property type="match status" value="1"/>
</dbReference>
<dbReference type="InterPro" id="IPR032675">
    <property type="entry name" value="LRR_dom_sf"/>
</dbReference>
<dbReference type="InterPro" id="IPR030217">
    <property type="entry name" value="NXF_fam"/>
</dbReference>
<dbReference type="PANTHER" id="PTHR10662:SF12">
    <property type="entry name" value="NUCLEAR RNA EXPORT FACTOR 3"/>
    <property type="match status" value="1"/>
</dbReference>
<dbReference type="Gene3D" id="3.30.70.330">
    <property type="match status" value="1"/>
</dbReference>
<dbReference type="InterPro" id="IPR015245">
    <property type="entry name" value="Tap_RNA-bd"/>
</dbReference>
<evidence type="ECO:0000313" key="7">
    <source>
        <dbReference type="Proteomes" id="UP001652581"/>
    </source>
</evidence>
<keyword evidence="3" id="KW-0813">Transport</keyword>
<evidence type="ECO:0000256" key="5">
    <source>
        <dbReference type="ARBA" id="ARBA00023242"/>
    </source>
</evidence>
<dbReference type="InterPro" id="IPR002075">
    <property type="entry name" value="NTF2_dom"/>
</dbReference>
<evidence type="ECO:0000256" key="1">
    <source>
        <dbReference type="ARBA" id="ARBA00004123"/>
    </source>
</evidence>
<comment type="subcellular location">
    <subcellularLocation>
        <location evidence="1">Nucleus</location>
    </subcellularLocation>
</comment>
<evidence type="ECO:0000256" key="3">
    <source>
        <dbReference type="ARBA" id="ARBA00022448"/>
    </source>
</evidence>
<keyword evidence="5" id="KW-0539">Nucleus</keyword>
<dbReference type="Gene3D" id="3.80.10.10">
    <property type="entry name" value="Ribonuclease Inhibitor"/>
    <property type="match status" value="1"/>
</dbReference>
<dbReference type="InterPro" id="IPR057125">
    <property type="entry name" value="NXF1/2/3/5-like_LRR"/>
</dbReference>
<dbReference type="GeneID" id="140691786"/>
<organism evidence="7 8">
    <name type="scientific">Vicugna pacos</name>
    <name type="common">Alpaca</name>
    <name type="synonym">Lama pacos</name>
    <dbReference type="NCBI Taxonomy" id="30538"/>
    <lineage>
        <taxon>Eukaryota</taxon>
        <taxon>Metazoa</taxon>
        <taxon>Chordata</taxon>
        <taxon>Craniata</taxon>
        <taxon>Vertebrata</taxon>
        <taxon>Euteleostomi</taxon>
        <taxon>Mammalia</taxon>
        <taxon>Eutheria</taxon>
        <taxon>Laurasiatheria</taxon>
        <taxon>Artiodactyla</taxon>
        <taxon>Tylopoda</taxon>
        <taxon>Camelidae</taxon>
        <taxon>Vicugna</taxon>
    </lineage>
</organism>
<name>A0ABM5CTP4_VICPA</name>
<keyword evidence="7" id="KW-1185">Reference proteome</keyword>
<evidence type="ECO:0000256" key="4">
    <source>
        <dbReference type="ARBA" id="ARBA00022816"/>
    </source>
</evidence>
<dbReference type="Proteomes" id="UP001652581">
    <property type="component" value="Chromosome X"/>
</dbReference>